<dbReference type="SUPFAM" id="SSF102712">
    <property type="entry name" value="JAB1/MPN domain"/>
    <property type="match status" value="1"/>
</dbReference>
<keyword evidence="8" id="KW-1185">Reference proteome</keyword>
<organism evidence="7 8">
    <name type="scientific">Xylanibacillus composti</name>
    <dbReference type="NCBI Taxonomy" id="1572762"/>
    <lineage>
        <taxon>Bacteria</taxon>
        <taxon>Bacillati</taxon>
        <taxon>Bacillota</taxon>
        <taxon>Bacilli</taxon>
        <taxon>Bacillales</taxon>
        <taxon>Paenibacillaceae</taxon>
        <taxon>Xylanibacillus</taxon>
    </lineage>
</organism>
<sequence>MHVTVQAYEQAMAHCSASLPNEGCGVFLGAHHAITAFQPLRNCSPHPRTRFALDPAEWIPLIYAPDQPVIGLVHSHPFSAAVPSEADHQLYWPDLPSYWIASFRDRRSPELACYRIRKSFAHGGEAAIDFLPMAYTIVT</sequence>
<dbReference type="PANTHER" id="PTHR34858:SF1">
    <property type="entry name" value="CYSO-CYSTEINE PEPTIDASE"/>
    <property type="match status" value="1"/>
</dbReference>
<keyword evidence="1" id="KW-0645">Protease</keyword>
<protein>
    <recommendedName>
        <fullName evidence="6">JAB domain-containing protein</fullName>
    </recommendedName>
</protein>
<dbReference type="GO" id="GO:0008235">
    <property type="term" value="F:metalloexopeptidase activity"/>
    <property type="evidence" value="ECO:0007669"/>
    <property type="project" value="TreeGrafter"/>
</dbReference>
<keyword evidence="3" id="KW-0378">Hydrolase</keyword>
<comment type="caution">
    <text evidence="7">The sequence shown here is derived from an EMBL/GenBank/DDBJ whole genome shotgun (WGS) entry which is preliminary data.</text>
</comment>
<evidence type="ECO:0000313" key="7">
    <source>
        <dbReference type="EMBL" id="GIQ68216.1"/>
    </source>
</evidence>
<accession>A0A8J4H2G3</accession>
<proteinExistence type="predicted"/>
<dbReference type="AlphaFoldDB" id="A0A8J4H2G3"/>
<keyword evidence="5" id="KW-0482">Metalloprotease</keyword>
<keyword evidence="4" id="KW-0862">Zinc</keyword>
<dbReference type="EMBL" id="BOVK01000013">
    <property type="protein sequence ID" value="GIQ68216.1"/>
    <property type="molecule type" value="Genomic_DNA"/>
</dbReference>
<dbReference type="GO" id="GO:0008270">
    <property type="term" value="F:zinc ion binding"/>
    <property type="evidence" value="ECO:0007669"/>
    <property type="project" value="TreeGrafter"/>
</dbReference>
<dbReference type="Proteomes" id="UP000677918">
    <property type="component" value="Unassembled WGS sequence"/>
</dbReference>
<dbReference type="CDD" id="cd08070">
    <property type="entry name" value="MPN_like"/>
    <property type="match status" value="1"/>
</dbReference>
<evidence type="ECO:0000256" key="2">
    <source>
        <dbReference type="ARBA" id="ARBA00022723"/>
    </source>
</evidence>
<evidence type="ECO:0000256" key="4">
    <source>
        <dbReference type="ARBA" id="ARBA00022833"/>
    </source>
</evidence>
<keyword evidence="2" id="KW-0479">Metal-binding</keyword>
<evidence type="ECO:0000313" key="8">
    <source>
        <dbReference type="Proteomes" id="UP000677918"/>
    </source>
</evidence>
<dbReference type="Pfam" id="PF14464">
    <property type="entry name" value="Prok-JAB"/>
    <property type="match status" value="1"/>
</dbReference>
<dbReference type="Gene3D" id="3.40.140.10">
    <property type="entry name" value="Cytidine Deaminase, domain 2"/>
    <property type="match status" value="1"/>
</dbReference>
<gene>
    <name evidence="7" type="ORF">XYCOK13_10400</name>
</gene>
<feature type="domain" description="JAB" evidence="6">
    <location>
        <begin position="6"/>
        <end position="103"/>
    </location>
</feature>
<dbReference type="PANTHER" id="PTHR34858">
    <property type="entry name" value="CYSO-CYSTEINE PEPTIDASE"/>
    <property type="match status" value="1"/>
</dbReference>
<dbReference type="RefSeq" id="WP_213410815.1">
    <property type="nucleotide sequence ID" value="NZ_BOVK01000013.1"/>
</dbReference>
<name>A0A8J4H2G3_9BACL</name>
<evidence type="ECO:0000256" key="3">
    <source>
        <dbReference type="ARBA" id="ARBA00022801"/>
    </source>
</evidence>
<evidence type="ECO:0000259" key="6">
    <source>
        <dbReference type="Pfam" id="PF14464"/>
    </source>
</evidence>
<dbReference type="InterPro" id="IPR051929">
    <property type="entry name" value="VirAsm_ModProt"/>
</dbReference>
<reference evidence="7" key="1">
    <citation type="submission" date="2021-04" db="EMBL/GenBank/DDBJ databases">
        <title>Draft genome sequence of Xylanibacillus composti strain K13.</title>
        <authorList>
            <person name="Uke A."/>
            <person name="Chhe C."/>
            <person name="Baramee S."/>
            <person name="Kosugi A."/>
        </authorList>
    </citation>
    <scope>NUCLEOTIDE SEQUENCE</scope>
    <source>
        <strain evidence="7">K13</strain>
    </source>
</reference>
<dbReference type="InterPro" id="IPR028090">
    <property type="entry name" value="JAB_dom_prok"/>
</dbReference>
<dbReference type="GO" id="GO:0006508">
    <property type="term" value="P:proteolysis"/>
    <property type="evidence" value="ECO:0007669"/>
    <property type="project" value="UniProtKB-KW"/>
</dbReference>
<evidence type="ECO:0000256" key="5">
    <source>
        <dbReference type="ARBA" id="ARBA00023049"/>
    </source>
</evidence>
<evidence type="ECO:0000256" key="1">
    <source>
        <dbReference type="ARBA" id="ARBA00022670"/>
    </source>
</evidence>